<evidence type="ECO:0000259" key="1">
    <source>
        <dbReference type="PROSITE" id="PS50404"/>
    </source>
</evidence>
<dbReference type="SUPFAM" id="SSF52833">
    <property type="entry name" value="Thioredoxin-like"/>
    <property type="match status" value="1"/>
</dbReference>
<protein>
    <submittedName>
        <fullName evidence="3">Glutathione S-transferase</fullName>
    </submittedName>
</protein>
<dbReference type="Gene3D" id="3.40.30.10">
    <property type="entry name" value="Glutaredoxin"/>
    <property type="match status" value="1"/>
</dbReference>
<dbReference type="PROSITE" id="PS50404">
    <property type="entry name" value="GST_NTER"/>
    <property type="match status" value="1"/>
</dbReference>
<dbReference type="InterPro" id="IPR004045">
    <property type="entry name" value="Glutathione_S-Trfase_N"/>
</dbReference>
<evidence type="ECO:0000313" key="4">
    <source>
        <dbReference type="Proteomes" id="UP000033588"/>
    </source>
</evidence>
<dbReference type="InterPro" id="IPR036282">
    <property type="entry name" value="Glutathione-S-Trfase_C_sf"/>
</dbReference>
<dbReference type="GO" id="GO:0016740">
    <property type="term" value="F:transferase activity"/>
    <property type="evidence" value="ECO:0007669"/>
    <property type="project" value="UniProtKB-KW"/>
</dbReference>
<dbReference type="PANTHER" id="PTHR44051:SF8">
    <property type="entry name" value="GLUTATHIONE S-TRANSFERASE GSTA"/>
    <property type="match status" value="1"/>
</dbReference>
<dbReference type="InterPro" id="IPR004046">
    <property type="entry name" value="GST_C"/>
</dbReference>
<evidence type="ECO:0000313" key="3">
    <source>
        <dbReference type="EMBL" id="KJZ50916.1"/>
    </source>
</evidence>
<dbReference type="Pfam" id="PF13417">
    <property type="entry name" value="GST_N_3"/>
    <property type="match status" value="1"/>
</dbReference>
<accession>A0A0F4U345</accession>
<dbReference type="AlphaFoldDB" id="A0A0F4U345"/>
<sequence>MSLTLYFHPLSSFCHKALIALYELEIEFEKRIIDLGNEADRAELQALWPLCKFPVIRDHDRQRDVPESSVIIEYLDRLHPGQARLIPDDWQAALEVRLWDRFFDLHVQVPMQKIVADRIYAANGDLTRERAALMTAYGMLERQLAANTWAASPAFSMADCAAAPALFYASTLVPFPDDHRHLSAYFDRLIQRPSVKRVIDEARPYFSLYPFAEAIPERFR</sequence>
<proteinExistence type="predicted"/>
<feature type="domain" description="GST C-terminal" evidence="2">
    <location>
        <begin position="88"/>
        <end position="211"/>
    </location>
</feature>
<gene>
    <name evidence="3" type="ORF">VC35_01670</name>
</gene>
<evidence type="ECO:0000259" key="2">
    <source>
        <dbReference type="PROSITE" id="PS50405"/>
    </source>
</evidence>
<dbReference type="Pfam" id="PF00043">
    <property type="entry name" value="GST_C"/>
    <property type="match status" value="1"/>
</dbReference>
<dbReference type="Gene3D" id="1.20.1050.10">
    <property type="match status" value="1"/>
</dbReference>
<comment type="caution">
    <text evidence="3">The sequence shown here is derived from an EMBL/GenBank/DDBJ whole genome shotgun (WGS) entry which is preliminary data.</text>
</comment>
<reference evidence="3 4" key="1">
    <citation type="submission" date="2015-03" db="EMBL/GenBank/DDBJ databases">
        <title>Comparative genomics of Pseudomonas insights into diversity of traits involved in vanlence and defense.</title>
        <authorList>
            <person name="Qin Y."/>
        </authorList>
    </citation>
    <scope>NUCLEOTIDE SEQUENCE [LARGE SCALE GENOMIC DNA]</scope>
    <source>
        <strain evidence="3 4">C8</strain>
    </source>
</reference>
<dbReference type="SUPFAM" id="SSF47616">
    <property type="entry name" value="GST C-terminal domain-like"/>
    <property type="match status" value="1"/>
</dbReference>
<dbReference type="SFLD" id="SFLDG00358">
    <property type="entry name" value="Main_(cytGST)"/>
    <property type="match status" value="1"/>
</dbReference>
<name>A0A0F4U345_PSEFL</name>
<dbReference type="PATRIC" id="fig|294.132.peg.2326"/>
<dbReference type="RefSeq" id="WP_046037353.1">
    <property type="nucleotide sequence ID" value="NZ_LACC01000002.1"/>
</dbReference>
<dbReference type="InterPro" id="IPR010987">
    <property type="entry name" value="Glutathione-S-Trfase_C-like"/>
</dbReference>
<dbReference type="CDD" id="cd00299">
    <property type="entry name" value="GST_C_family"/>
    <property type="match status" value="1"/>
</dbReference>
<dbReference type="InterPro" id="IPR040079">
    <property type="entry name" value="Glutathione_S-Trfase"/>
</dbReference>
<dbReference type="PROSITE" id="PS50405">
    <property type="entry name" value="GST_CTER"/>
    <property type="match status" value="1"/>
</dbReference>
<dbReference type="OrthoDB" id="9782992at2"/>
<organism evidence="3 4">
    <name type="scientific">Pseudomonas fluorescens</name>
    <dbReference type="NCBI Taxonomy" id="294"/>
    <lineage>
        <taxon>Bacteria</taxon>
        <taxon>Pseudomonadati</taxon>
        <taxon>Pseudomonadota</taxon>
        <taxon>Gammaproteobacteria</taxon>
        <taxon>Pseudomonadales</taxon>
        <taxon>Pseudomonadaceae</taxon>
        <taxon>Pseudomonas</taxon>
    </lineage>
</organism>
<dbReference type="EMBL" id="LACC01000002">
    <property type="protein sequence ID" value="KJZ50916.1"/>
    <property type="molecule type" value="Genomic_DNA"/>
</dbReference>
<dbReference type="SFLD" id="SFLDS00019">
    <property type="entry name" value="Glutathione_Transferase_(cytos"/>
    <property type="match status" value="1"/>
</dbReference>
<dbReference type="InterPro" id="IPR036249">
    <property type="entry name" value="Thioredoxin-like_sf"/>
</dbReference>
<keyword evidence="3" id="KW-0808">Transferase</keyword>
<dbReference type="PANTHER" id="PTHR44051">
    <property type="entry name" value="GLUTATHIONE S-TRANSFERASE-RELATED"/>
    <property type="match status" value="1"/>
</dbReference>
<feature type="domain" description="GST N-terminal" evidence="1">
    <location>
        <begin position="1"/>
        <end position="83"/>
    </location>
</feature>
<dbReference type="CDD" id="cd00570">
    <property type="entry name" value="GST_N_family"/>
    <property type="match status" value="1"/>
</dbReference>
<dbReference type="Proteomes" id="UP000033588">
    <property type="component" value="Unassembled WGS sequence"/>
</dbReference>